<evidence type="ECO:0000313" key="2">
    <source>
        <dbReference type="EMBL" id="OPJ73539.1"/>
    </source>
</evidence>
<comment type="caution">
    <text evidence="2">The sequence shown here is derived from an EMBL/GenBank/DDBJ whole genome shotgun (WGS) entry which is preliminary data.</text>
</comment>
<accession>A0A1V4JMX4</accession>
<dbReference type="Proteomes" id="UP000190648">
    <property type="component" value="Unassembled WGS sequence"/>
</dbReference>
<keyword evidence="3" id="KW-1185">Reference proteome</keyword>
<evidence type="ECO:0000256" key="1">
    <source>
        <dbReference type="SAM" id="MobiDB-lite"/>
    </source>
</evidence>
<protein>
    <submittedName>
        <fullName evidence="2">Uncharacterized protein</fullName>
    </submittedName>
</protein>
<sequence>MLSLTGKQAVDLQKAAVTSGGYREPEEIQEQSSGREIEESDARTFFPADRQGYRWCHFIVLKGAFSSGRDNLTS</sequence>
<proteinExistence type="predicted"/>
<dbReference type="AlphaFoldDB" id="A0A1V4JMX4"/>
<gene>
    <name evidence="2" type="ORF">AV530_005870</name>
</gene>
<organism evidence="2 3">
    <name type="scientific">Patagioenas fasciata monilis</name>
    <dbReference type="NCBI Taxonomy" id="372326"/>
    <lineage>
        <taxon>Eukaryota</taxon>
        <taxon>Metazoa</taxon>
        <taxon>Chordata</taxon>
        <taxon>Craniata</taxon>
        <taxon>Vertebrata</taxon>
        <taxon>Euteleostomi</taxon>
        <taxon>Archelosauria</taxon>
        <taxon>Archosauria</taxon>
        <taxon>Dinosauria</taxon>
        <taxon>Saurischia</taxon>
        <taxon>Theropoda</taxon>
        <taxon>Coelurosauria</taxon>
        <taxon>Aves</taxon>
        <taxon>Neognathae</taxon>
        <taxon>Neoaves</taxon>
        <taxon>Columbimorphae</taxon>
        <taxon>Columbiformes</taxon>
        <taxon>Columbidae</taxon>
        <taxon>Patagioenas</taxon>
    </lineage>
</organism>
<reference evidence="2 3" key="1">
    <citation type="submission" date="2016-02" db="EMBL/GenBank/DDBJ databases">
        <title>Band-tailed pigeon sequencing and assembly.</title>
        <authorList>
            <person name="Soares A.E."/>
            <person name="Novak B.J."/>
            <person name="Rice E.S."/>
            <person name="O'Connell B."/>
            <person name="Chang D."/>
            <person name="Weber S."/>
            <person name="Shapiro B."/>
        </authorList>
    </citation>
    <scope>NUCLEOTIDE SEQUENCE [LARGE SCALE GENOMIC DNA]</scope>
    <source>
        <strain evidence="2">BTP2013</strain>
        <tissue evidence="2">Blood</tissue>
    </source>
</reference>
<feature type="region of interest" description="Disordered" evidence="1">
    <location>
        <begin position="16"/>
        <end position="39"/>
    </location>
</feature>
<name>A0A1V4JMX4_PATFA</name>
<dbReference type="EMBL" id="LSYS01006902">
    <property type="protein sequence ID" value="OPJ73539.1"/>
    <property type="molecule type" value="Genomic_DNA"/>
</dbReference>
<evidence type="ECO:0000313" key="3">
    <source>
        <dbReference type="Proteomes" id="UP000190648"/>
    </source>
</evidence>